<dbReference type="EMBL" id="GAPW01002922">
    <property type="protein sequence ID" value="JAC10676.1"/>
    <property type="molecule type" value="mRNA"/>
</dbReference>
<feature type="transmembrane region" description="Helical" evidence="1">
    <location>
        <begin position="270"/>
        <end position="288"/>
    </location>
</feature>
<dbReference type="GO" id="GO:0031625">
    <property type="term" value="F:ubiquitin protein ligase binding"/>
    <property type="evidence" value="ECO:0007669"/>
    <property type="project" value="TreeGrafter"/>
</dbReference>
<keyword evidence="1" id="KW-0472">Membrane</keyword>
<feature type="transmembrane region" description="Helical" evidence="1">
    <location>
        <begin position="209"/>
        <end position="227"/>
    </location>
</feature>
<accession>A0A023ENZ0</accession>
<dbReference type="GO" id="GO:0006986">
    <property type="term" value="P:response to unfolded protein"/>
    <property type="evidence" value="ECO:0007669"/>
    <property type="project" value="InterPro"/>
</dbReference>
<dbReference type="InterPro" id="IPR008485">
    <property type="entry name" value="JAMP"/>
</dbReference>
<dbReference type="AlphaFoldDB" id="A0A023ENZ0"/>
<organism evidence="2">
    <name type="scientific">Aedes albopictus</name>
    <name type="common">Asian tiger mosquito</name>
    <name type="synonym">Stegomyia albopicta</name>
    <dbReference type="NCBI Taxonomy" id="7160"/>
    <lineage>
        <taxon>Eukaryota</taxon>
        <taxon>Metazoa</taxon>
        <taxon>Ecdysozoa</taxon>
        <taxon>Arthropoda</taxon>
        <taxon>Hexapoda</taxon>
        <taxon>Insecta</taxon>
        <taxon>Pterygota</taxon>
        <taxon>Neoptera</taxon>
        <taxon>Endopterygota</taxon>
        <taxon>Diptera</taxon>
        <taxon>Nematocera</taxon>
        <taxon>Culicoidea</taxon>
        <taxon>Culicidae</taxon>
        <taxon>Culicinae</taxon>
        <taxon>Aedini</taxon>
        <taxon>Aedes</taxon>
        <taxon>Stegomyia</taxon>
    </lineage>
</organism>
<dbReference type="VEuPathDB" id="VectorBase:AALF000339"/>
<sequence>MLKAVEKCPGQYCGRTLLENASYSDCGACMRGFRVDKQYICSPCQNDLSEYDWLYLGFMAILPLIIHWFCIDLNRQNQRKFTKGEMILHASACIEVLLSAFLTILFTDPVWELRINSCGVRVLSDWYTLFHNPTPNYETTLYCTQEAVYPLQTMIFVFYLFCVTFMMIIRPVLNARALPVCGKMAVYYALYIFPILSLLHAVAGGLIYYLFPYLSIVISVVSNALHFSFKLDQTMRSLLENSVTQMRNVTIILGHWLLLAYGIISIRFEISYFSLLLVPVPALFYIFTAKYTDPDNFK</sequence>
<feature type="transmembrane region" description="Helical" evidence="1">
    <location>
        <begin position="248"/>
        <end position="264"/>
    </location>
</feature>
<dbReference type="PANTHER" id="PTHR12740:SF4">
    <property type="entry name" value="JNK1_MAPK8-ASSOCIATED MEMBRANE PROTEIN"/>
    <property type="match status" value="1"/>
</dbReference>
<dbReference type="Pfam" id="PF05571">
    <property type="entry name" value="JAMP"/>
    <property type="match status" value="1"/>
</dbReference>
<proteinExistence type="evidence at transcript level"/>
<keyword evidence="1" id="KW-1133">Transmembrane helix</keyword>
<feature type="transmembrane region" description="Helical" evidence="1">
    <location>
        <begin position="86"/>
        <end position="106"/>
    </location>
</feature>
<name>A0A023ENZ0_AEDAL</name>
<feature type="transmembrane region" description="Helical" evidence="1">
    <location>
        <begin position="185"/>
        <end position="203"/>
    </location>
</feature>
<keyword evidence="1" id="KW-0812">Transmembrane</keyword>
<protein>
    <submittedName>
        <fullName evidence="2">Putative jnk1/mapk8-associated membrane protein</fullName>
    </submittedName>
</protein>
<feature type="transmembrane region" description="Helical" evidence="1">
    <location>
        <begin position="154"/>
        <end position="173"/>
    </location>
</feature>
<feature type="transmembrane region" description="Helical" evidence="1">
    <location>
        <begin position="53"/>
        <end position="74"/>
    </location>
</feature>
<dbReference type="PANTHER" id="PTHR12740">
    <property type="entry name" value="JNK1/MAPK8-ASSOCIATED MEMBRANE PROTEIN"/>
    <property type="match status" value="1"/>
</dbReference>
<dbReference type="GO" id="GO:0016020">
    <property type="term" value="C:membrane"/>
    <property type="evidence" value="ECO:0007669"/>
    <property type="project" value="InterPro"/>
</dbReference>
<dbReference type="VEuPathDB" id="VectorBase:AALC636_035682"/>
<dbReference type="GO" id="GO:0036503">
    <property type="term" value="P:ERAD pathway"/>
    <property type="evidence" value="ECO:0007669"/>
    <property type="project" value="TreeGrafter"/>
</dbReference>
<evidence type="ECO:0000256" key="1">
    <source>
        <dbReference type="SAM" id="Phobius"/>
    </source>
</evidence>
<evidence type="ECO:0000313" key="2">
    <source>
        <dbReference type="EMBL" id="JAC10676.1"/>
    </source>
</evidence>
<reference evidence="2" key="1">
    <citation type="journal article" date="2014" name="PLoS Negl. Trop. Dis.">
        <title>Identification and characterization of seminal fluid proteins in the Asian tiger mosquito, Aedes albopictus.</title>
        <authorList>
            <person name="Boes K.E."/>
            <person name="Ribeiro J.M."/>
            <person name="Wong A."/>
            <person name="Harrington L.C."/>
            <person name="Wolfner M.F."/>
            <person name="Sirot L.K."/>
        </authorList>
    </citation>
    <scope>NUCLEOTIDE SEQUENCE</scope>
    <source>
        <tissue evidence="2">Reproductive organs</tissue>
    </source>
</reference>